<feature type="domain" description="RecF/RecN/SMC N-terminal" evidence="12">
    <location>
        <begin position="17"/>
        <end position="493"/>
    </location>
</feature>
<dbReference type="AlphaFoldDB" id="A0A5Q2RJX6"/>
<organism evidence="13 14">
    <name type="scientific">Actinomarinicola tropica</name>
    <dbReference type="NCBI Taxonomy" id="2789776"/>
    <lineage>
        <taxon>Bacteria</taxon>
        <taxon>Bacillati</taxon>
        <taxon>Actinomycetota</taxon>
        <taxon>Acidimicrobiia</taxon>
        <taxon>Acidimicrobiales</taxon>
        <taxon>Iamiaceae</taxon>
        <taxon>Actinomarinicola</taxon>
    </lineage>
</organism>
<evidence type="ECO:0000256" key="10">
    <source>
        <dbReference type="SAM" id="Coils"/>
    </source>
</evidence>
<keyword evidence="10" id="KW-0175">Coiled coil</keyword>
<keyword evidence="14" id="KW-1185">Reference proteome</keyword>
<dbReference type="RefSeq" id="WP_153759330.1">
    <property type="nucleotide sequence ID" value="NZ_CP045851.1"/>
</dbReference>
<dbReference type="CDD" id="cd03241">
    <property type="entry name" value="ABC_RecN"/>
    <property type="match status" value="2"/>
</dbReference>
<name>A0A5Q2RJX6_9ACTN</name>
<dbReference type="PIRSF" id="PIRSF003128">
    <property type="entry name" value="RecN"/>
    <property type="match status" value="1"/>
</dbReference>
<dbReference type="NCBIfam" id="TIGR00634">
    <property type="entry name" value="recN"/>
    <property type="match status" value="1"/>
</dbReference>
<comment type="similarity">
    <text evidence="2 9">Belongs to the RecN family.</text>
</comment>
<evidence type="ECO:0000256" key="5">
    <source>
        <dbReference type="ARBA" id="ARBA00022763"/>
    </source>
</evidence>
<dbReference type="GO" id="GO:0009432">
    <property type="term" value="P:SOS response"/>
    <property type="evidence" value="ECO:0007669"/>
    <property type="project" value="TreeGrafter"/>
</dbReference>
<evidence type="ECO:0000256" key="3">
    <source>
        <dbReference type="ARBA" id="ARBA00021315"/>
    </source>
</evidence>
<dbReference type="Proteomes" id="UP000334019">
    <property type="component" value="Chromosome"/>
</dbReference>
<dbReference type="SUPFAM" id="SSF52540">
    <property type="entry name" value="P-loop containing nucleoside triphosphate hydrolases"/>
    <property type="match status" value="1"/>
</dbReference>
<protein>
    <recommendedName>
        <fullName evidence="3 9">DNA repair protein RecN</fullName>
    </recommendedName>
    <alternativeName>
        <fullName evidence="8 9">Recombination protein N</fullName>
    </alternativeName>
</protein>
<accession>A0A5Q2RJX6</accession>
<comment type="function">
    <text evidence="1 9">May be involved in recombinational repair of damaged DNA.</text>
</comment>
<dbReference type="Pfam" id="PF02463">
    <property type="entry name" value="SMC_N"/>
    <property type="match status" value="1"/>
</dbReference>
<dbReference type="InterPro" id="IPR003395">
    <property type="entry name" value="RecF/RecN/SMC_N"/>
</dbReference>
<dbReference type="PANTHER" id="PTHR11059:SF0">
    <property type="entry name" value="DNA REPAIR PROTEIN RECN"/>
    <property type="match status" value="1"/>
</dbReference>
<dbReference type="EMBL" id="CP045851">
    <property type="protein sequence ID" value="QGG95222.1"/>
    <property type="molecule type" value="Genomic_DNA"/>
</dbReference>
<dbReference type="GO" id="GO:0043590">
    <property type="term" value="C:bacterial nucleoid"/>
    <property type="evidence" value="ECO:0007669"/>
    <property type="project" value="TreeGrafter"/>
</dbReference>
<feature type="region of interest" description="Disordered" evidence="11">
    <location>
        <begin position="522"/>
        <end position="543"/>
    </location>
</feature>
<evidence type="ECO:0000256" key="11">
    <source>
        <dbReference type="SAM" id="MobiDB-lite"/>
    </source>
</evidence>
<keyword evidence="5 9" id="KW-0227">DNA damage</keyword>
<evidence type="ECO:0000259" key="12">
    <source>
        <dbReference type="Pfam" id="PF02463"/>
    </source>
</evidence>
<evidence type="ECO:0000256" key="8">
    <source>
        <dbReference type="ARBA" id="ARBA00033408"/>
    </source>
</evidence>
<dbReference type="PANTHER" id="PTHR11059">
    <property type="entry name" value="DNA REPAIR PROTEIN RECN"/>
    <property type="match status" value="1"/>
</dbReference>
<sequence>MLIELSVRDLGVIADLQLVIGPGMTVLTGETGAGKTLVVDAIELLVGGRADPVLVRPGADEARVDGRFVVPEPADGSADEDGGPRPGDEIVLSRVVPRSGRSRAYVDGRPATVAELARWGRRLVDLHGQHAHQSLLGAAVQRATLDRFGGVDLGPLHAARARVAELDAALAALGGDERARARETDLHRFQVEELDAAAITGPDEDDELAAEEDVLADAVAHREAGAAAVEALTGDGGAGDPLGVAVAALADRSPYRELEQRLRAVVAEVTDVAAEVRGVAEAIDPDPDRLAQIRERRQLLRDLRRKYGETLEDVIAYHREAAERLAELESHDARAAELDAERRTALAELAAVEAEVGTLRRTAAPDLARAIEERLADLEMARARVVVAVGDDDPGDDVELRLAANPGSDPQALAKVASGGELARAMLAIRLVLTSGPPTLVFDEVDAGIGGEAAVAVGRALADLAPGHQVLVVTHLPQVAACADHQVSVAKREVDGTTVSEARLLTSDERVLELSRMLSGNTGSEAAREHAAELLASAERSRR</sequence>
<evidence type="ECO:0000256" key="6">
    <source>
        <dbReference type="ARBA" id="ARBA00022840"/>
    </source>
</evidence>
<dbReference type="KEGG" id="atq:GH723_09020"/>
<dbReference type="InterPro" id="IPR027417">
    <property type="entry name" value="P-loop_NTPase"/>
</dbReference>
<dbReference type="GO" id="GO:0005524">
    <property type="term" value="F:ATP binding"/>
    <property type="evidence" value="ECO:0007669"/>
    <property type="project" value="UniProtKB-KW"/>
</dbReference>
<evidence type="ECO:0000313" key="14">
    <source>
        <dbReference type="Proteomes" id="UP000334019"/>
    </source>
</evidence>
<evidence type="ECO:0000256" key="4">
    <source>
        <dbReference type="ARBA" id="ARBA00022741"/>
    </source>
</evidence>
<gene>
    <name evidence="13" type="primary">recN</name>
    <name evidence="13" type="ORF">GH723_09020</name>
</gene>
<evidence type="ECO:0000313" key="13">
    <source>
        <dbReference type="EMBL" id="QGG95222.1"/>
    </source>
</evidence>
<evidence type="ECO:0000256" key="1">
    <source>
        <dbReference type="ARBA" id="ARBA00003618"/>
    </source>
</evidence>
<feature type="compositionally biased region" description="Low complexity" evidence="11">
    <location>
        <begin position="533"/>
        <end position="543"/>
    </location>
</feature>
<keyword evidence="7 9" id="KW-0234">DNA repair</keyword>
<dbReference type="Gene3D" id="3.40.50.300">
    <property type="entry name" value="P-loop containing nucleotide triphosphate hydrolases"/>
    <property type="match status" value="2"/>
</dbReference>
<feature type="region of interest" description="Disordered" evidence="11">
    <location>
        <begin position="70"/>
        <end position="90"/>
    </location>
</feature>
<dbReference type="GO" id="GO:0006310">
    <property type="term" value="P:DNA recombination"/>
    <property type="evidence" value="ECO:0007669"/>
    <property type="project" value="InterPro"/>
</dbReference>
<keyword evidence="4" id="KW-0547">Nucleotide-binding</keyword>
<evidence type="ECO:0000256" key="7">
    <source>
        <dbReference type="ARBA" id="ARBA00023204"/>
    </source>
</evidence>
<reference evidence="13 14" key="1">
    <citation type="submission" date="2019-11" db="EMBL/GenBank/DDBJ databases">
        <authorList>
            <person name="He Y."/>
        </authorList>
    </citation>
    <scope>NUCLEOTIDE SEQUENCE [LARGE SCALE GENOMIC DNA]</scope>
    <source>
        <strain evidence="13 14">SCSIO 58843</strain>
    </source>
</reference>
<evidence type="ECO:0000256" key="9">
    <source>
        <dbReference type="PIRNR" id="PIRNR003128"/>
    </source>
</evidence>
<proteinExistence type="inferred from homology"/>
<keyword evidence="6" id="KW-0067">ATP-binding</keyword>
<dbReference type="InterPro" id="IPR004604">
    <property type="entry name" value="DNA_recomb/repair_RecN"/>
</dbReference>
<feature type="coiled-coil region" evidence="10">
    <location>
        <begin position="328"/>
        <end position="355"/>
    </location>
</feature>
<dbReference type="GO" id="GO:0006281">
    <property type="term" value="P:DNA repair"/>
    <property type="evidence" value="ECO:0007669"/>
    <property type="project" value="UniProtKB-KW"/>
</dbReference>
<evidence type="ECO:0000256" key="2">
    <source>
        <dbReference type="ARBA" id="ARBA00009441"/>
    </source>
</evidence>